<dbReference type="AlphaFoldDB" id="A0A9Q8PJR5"/>
<evidence type="ECO:0000313" key="1">
    <source>
        <dbReference type="EMBL" id="UJO23659.1"/>
    </source>
</evidence>
<reference evidence="1" key="2">
    <citation type="journal article" date="2022" name="Microb. Genom.">
        <title>A chromosome-scale genome assembly of the tomato pathogen Cladosporium fulvum reveals a compartmentalized genome architecture and the presence of a dispensable chromosome.</title>
        <authorList>
            <person name="Zaccaron A.Z."/>
            <person name="Chen L.H."/>
            <person name="Samaras A."/>
            <person name="Stergiopoulos I."/>
        </authorList>
    </citation>
    <scope>NUCLEOTIDE SEQUENCE</scope>
    <source>
        <strain evidence="1">Race5_Kim</strain>
    </source>
</reference>
<proteinExistence type="predicted"/>
<protein>
    <submittedName>
        <fullName evidence="1">Uncharacterized protein</fullName>
    </submittedName>
</protein>
<evidence type="ECO:0000313" key="2">
    <source>
        <dbReference type="Proteomes" id="UP000756132"/>
    </source>
</evidence>
<gene>
    <name evidence="1" type="ORF">CLAFUR5_12795</name>
</gene>
<dbReference type="EMBL" id="CP090173">
    <property type="protein sequence ID" value="UJO23659.1"/>
    <property type="molecule type" value="Genomic_DNA"/>
</dbReference>
<dbReference type="RefSeq" id="XP_047768025.1">
    <property type="nucleotide sequence ID" value="XM_047911943.1"/>
</dbReference>
<sequence>MQAADGTIPSRQTAELLDLAPELRDIIFAFCLAPRQDLSAKLCRTSSVNATTCGGLTLQSAGSKGGCKPGWEYDRRSGRMMIELDADIETLSSLRLSCSQIQAEVDDYVRANITLRILADEMRIRALPRLDHRQHTQNLQLYFLLDAAHHDHETGICPQGSLLRRYSTWLKALLLGFDDESNVSLHLLFVCPDLDLWQSFTRQAAWVHDESWEEPVIPECHDVVTGTHEFTQQMAVRRVDISALAERDGDISEIRDGLSPRDRYASYDRSLGWKANKSFVCGPRLIDDGFVFPGDNARDQRLAHKLSMRSK</sequence>
<reference evidence="1" key="1">
    <citation type="submission" date="2021-12" db="EMBL/GenBank/DDBJ databases">
        <authorList>
            <person name="Zaccaron A."/>
            <person name="Stergiopoulos I."/>
        </authorList>
    </citation>
    <scope>NUCLEOTIDE SEQUENCE</scope>
    <source>
        <strain evidence="1">Race5_Kim</strain>
    </source>
</reference>
<dbReference type="Proteomes" id="UP000756132">
    <property type="component" value="Chromosome 11"/>
</dbReference>
<dbReference type="KEGG" id="ffu:CLAFUR5_12795"/>
<accession>A0A9Q8PJR5</accession>
<organism evidence="1 2">
    <name type="scientific">Passalora fulva</name>
    <name type="common">Tomato leaf mold</name>
    <name type="synonym">Cladosporium fulvum</name>
    <dbReference type="NCBI Taxonomy" id="5499"/>
    <lineage>
        <taxon>Eukaryota</taxon>
        <taxon>Fungi</taxon>
        <taxon>Dikarya</taxon>
        <taxon>Ascomycota</taxon>
        <taxon>Pezizomycotina</taxon>
        <taxon>Dothideomycetes</taxon>
        <taxon>Dothideomycetidae</taxon>
        <taxon>Mycosphaerellales</taxon>
        <taxon>Mycosphaerellaceae</taxon>
        <taxon>Fulvia</taxon>
    </lineage>
</organism>
<keyword evidence="2" id="KW-1185">Reference proteome</keyword>
<name>A0A9Q8PJR5_PASFU</name>
<dbReference type="GeneID" id="71992673"/>